<dbReference type="GO" id="GO:0005375">
    <property type="term" value="F:copper ion transmembrane transporter activity"/>
    <property type="evidence" value="ECO:0007669"/>
    <property type="project" value="UniProtKB-UniRule"/>
</dbReference>
<dbReference type="OrthoDB" id="73901at2759"/>
<evidence type="ECO:0000256" key="5">
    <source>
        <dbReference type="ARBA" id="ARBA00023136"/>
    </source>
</evidence>
<keyword evidence="3 6" id="KW-0187">Copper transport</keyword>
<evidence type="ECO:0000256" key="4">
    <source>
        <dbReference type="ARBA" id="ARBA00022989"/>
    </source>
</evidence>
<keyword evidence="4 6" id="KW-1133">Transmembrane helix</keyword>
<dbReference type="InterPro" id="IPR007274">
    <property type="entry name" value="Cop_transporter"/>
</dbReference>
<dbReference type="Pfam" id="PF04145">
    <property type="entry name" value="Ctr"/>
    <property type="match status" value="2"/>
</dbReference>
<comment type="similarity">
    <text evidence="1 6">Belongs to the copper transporter (Ctr) (TC 1.A.56) family. SLC31A subfamily.</text>
</comment>
<keyword evidence="6" id="KW-0186">Copper</keyword>
<proteinExistence type="inferred from homology"/>
<gene>
    <name evidence="7" type="ORF">Tsubulata_001686</name>
</gene>
<keyword evidence="8" id="KW-1185">Reference proteome</keyword>
<dbReference type="Proteomes" id="UP001141552">
    <property type="component" value="Unassembled WGS sequence"/>
</dbReference>
<comment type="caution">
    <text evidence="7">The sequence shown here is derived from an EMBL/GenBank/DDBJ whole genome shotgun (WGS) entry which is preliminary data.</text>
</comment>
<comment type="subcellular location">
    <subcellularLocation>
        <location evidence="6">Membrane</location>
        <topology evidence="6">Multi-pass membrane protein</topology>
    </subcellularLocation>
</comment>
<evidence type="ECO:0000256" key="1">
    <source>
        <dbReference type="ARBA" id="ARBA00006921"/>
    </source>
</evidence>
<evidence type="ECO:0000256" key="2">
    <source>
        <dbReference type="ARBA" id="ARBA00022692"/>
    </source>
</evidence>
<sequence length="156" mass="16879">MNMDHAHGMGAPAQAPMNGTGGTMMHRHKMMMMHMSFFWGTKAEVLFSGWPGARTGMYALALALVFVLCFSVEWLCHCQIIRPGSNHVAAGIVQTLLHTVRVGLANMVMLAVMSFNGGVFLVAVAGRALGFFFFGSRVFKKSSPPLKASNLPPMSC</sequence>
<evidence type="ECO:0000313" key="7">
    <source>
        <dbReference type="EMBL" id="KAJ4833008.1"/>
    </source>
</evidence>
<dbReference type="PANTHER" id="PTHR12483">
    <property type="entry name" value="SOLUTE CARRIER FAMILY 31 COPPER TRANSPORTERS"/>
    <property type="match status" value="1"/>
</dbReference>
<organism evidence="7 8">
    <name type="scientific">Turnera subulata</name>
    <dbReference type="NCBI Taxonomy" id="218843"/>
    <lineage>
        <taxon>Eukaryota</taxon>
        <taxon>Viridiplantae</taxon>
        <taxon>Streptophyta</taxon>
        <taxon>Embryophyta</taxon>
        <taxon>Tracheophyta</taxon>
        <taxon>Spermatophyta</taxon>
        <taxon>Magnoliopsida</taxon>
        <taxon>eudicotyledons</taxon>
        <taxon>Gunneridae</taxon>
        <taxon>Pentapetalae</taxon>
        <taxon>rosids</taxon>
        <taxon>fabids</taxon>
        <taxon>Malpighiales</taxon>
        <taxon>Passifloraceae</taxon>
        <taxon>Turnera</taxon>
    </lineage>
</organism>
<keyword evidence="6" id="KW-0406">Ion transport</keyword>
<dbReference type="GO" id="GO:0005886">
    <property type="term" value="C:plasma membrane"/>
    <property type="evidence" value="ECO:0007669"/>
    <property type="project" value="TreeGrafter"/>
</dbReference>
<keyword evidence="6" id="KW-0813">Transport</keyword>
<evidence type="ECO:0000313" key="8">
    <source>
        <dbReference type="Proteomes" id="UP001141552"/>
    </source>
</evidence>
<reference evidence="7" key="2">
    <citation type="journal article" date="2023" name="Plants (Basel)">
        <title>Annotation of the Turnera subulata (Passifloraceae) Draft Genome Reveals the S-Locus Evolved after the Divergence of Turneroideae from Passifloroideae in a Stepwise Manner.</title>
        <authorList>
            <person name="Henning P.M."/>
            <person name="Roalson E.H."/>
            <person name="Mir W."/>
            <person name="McCubbin A.G."/>
            <person name="Shore J.S."/>
        </authorList>
    </citation>
    <scope>NUCLEOTIDE SEQUENCE</scope>
    <source>
        <strain evidence="7">F60SS</strain>
    </source>
</reference>
<dbReference type="PANTHER" id="PTHR12483:SF24">
    <property type="entry name" value="COPPER TRANSPORTER 2-RELATED"/>
    <property type="match status" value="1"/>
</dbReference>
<keyword evidence="5 6" id="KW-0472">Membrane</keyword>
<dbReference type="AlphaFoldDB" id="A0A9Q0J954"/>
<reference evidence="7" key="1">
    <citation type="submission" date="2022-02" db="EMBL/GenBank/DDBJ databases">
        <authorList>
            <person name="Henning P.M."/>
            <person name="McCubbin A.G."/>
            <person name="Shore J.S."/>
        </authorList>
    </citation>
    <scope>NUCLEOTIDE SEQUENCE</scope>
    <source>
        <strain evidence="7">F60SS</strain>
        <tissue evidence="7">Leaves</tissue>
    </source>
</reference>
<name>A0A9Q0J954_9ROSI</name>
<accession>A0A9Q0J954</accession>
<keyword evidence="2 6" id="KW-0812">Transmembrane</keyword>
<feature type="transmembrane region" description="Helical" evidence="6">
    <location>
        <begin position="102"/>
        <end position="134"/>
    </location>
</feature>
<evidence type="ECO:0000256" key="6">
    <source>
        <dbReference type="RuleBase" id="RU367022"/>
    </source>
</evidence>
<evidence type="ECO:0000256" key="3">
    <source>
        <dbReference type="ARBA" id="ARBA00022796"/>
    </source>
</evidence>
<protein>
    <recommendedName>
        <fullName evidence="6">Copper transport protein</fullName>
    </recommendedName>
</protein>
<dbReference type="EMBL" id="JAKUCV010005028">
    <property type="protein sequence ID" value="KAJ4833008.1"/>
    <property type="molecule type" value="Genomic_DNA"/>
</dbReference>